<proteinExistence type="predicted"/>
<feature type="non-terminal residue" evidence="3">
    <location>
        <position position="254"/>
    </location>
</feature>
<evidence type="ECO:0000256" key="1">
    <source>
        <dbReference type="SAM" id="MobiDB-lite"/>
    </source>
</evidence>
<dbReference type="KEGG" id="adu:107472145"/>
<gene>
    <name evidence="3" type="primary">LOC107472145</name>
</gene>
<dbReference type="Gene3D" id="2.40.70.10">
    <property type="entry name" value="Acid Proteases"/>
    <property type="match status" value="1"/>
</dbReference>
<dbReference type="InterPro" id="IPR021109">
    <property type="entry name" value="Peptidase_aspartic_dom_sf"/>
</dbReference>
<dbReference type="Pfam" id="PF13650">
    <property type="entry name" value="Asp_protease_2"/>
    <property type="match status" value="1"/>
</dbReference>
<dbReference type="Proteomes" id="UP000515211">
    <property type="component" value="Unplaced"/>
</dbReference>
<dbReference type="PANTHER" id="PTHR33067:SF9">
    <property type="entry name" value="RNA-DIRECTED DNA POLYMERASE"/>
    <property type="match status" value="1"/>
</dbReference>
<evidence type="ECO:0000313" key="2">
    <source>
        <dbReference type="Proteomes" id="UP000515211"/>
    </source>
</evidence>
<keyword evidence="2" id="KW-1185">Reference proteome</keyword>
<dbReference type="GeneID" id="107472145"/>
<feature type="compositionally biased region" description="Basic and acidic residues" evidence="1">
    <location>
        <begin position="212"/>
        <end position="232"/>
    </location>
</feature>
<accession>A0A6P4BSJ3</accession>
<organism evidence="2 3">
    <name type="scientific">Arachis duranensis</name>
    <name type="common">Wild peanut</name>
    <dbReference type="NCBI Taxonomy" id="130453"/>
    <lineage>
        <taxon>Eukaryota</taxon>
        <taxon>Viridiplantae</taxon>
        <taxon>Streptophyta</taxon>
        <taxon>Embryophyta</taxon>
        <taxon>Tracheophyta</taxon>
        <taxon>Spermatophyta</taxon>
        <taxon>Magnoliopsida</taxon>
        <taxon>eudicotyledons</taxon>
        <taxon>Gunneridae</taxon>
        <taxon>Pentapetalae</taxon>
        <taxon>rosids</taxon>
        <taxon>fabids</taxon>
        <taxon>Fabales</taxon>
        <taxon>Fabaceae</taxon>
        <taxon>Papilionoideae</taxon>
        <taxon>50 kb inversion clade</taxon>
        <taxon>dalbergioids sensu lato</taxon>
        <taxon>Dalbergieae</taxon>
        <taxon>Pterocarpus clade</taxon>
        <taxon>Arachis</taxon>
    </lineage>
</organism>
<dbReference type="CDD" id="cd00303">
    <property type="entry name" value="retropepsin_like"/>
    <property type="match status" value="1"/>
</dbReference>
<name>A0A6P4BSJ3_ARADU</name>
<dbReference type="RefSeq" id="XP_015947182.1">
    <property type="nucleotide sequence ID" value="XM_016091696.1"/>
</dbReference>
<dbReference type="AlphaFoldDB" id="A0A6P4BSJ3"/>
<sequence>MKNILSHKKDWREAETVLLTEECSAVIQNSLPEKLKDLGSFMIPCTIGNACTRTALCDLGASIKLIHASLIKKLYLTHEVKPTRICLQLAYGSVKFPSGVVEDMIVRVGPFAFPTEFVVLDMDGHRSASLILGRPFLATGRTLIDVQKGEVILRVNEDEYMLNAVKAVKHPDTPEKCMSIDTIDSLVEEVNMTERLEEELTDIFYDVQPNLEEPKEIKEPLKPPKEEEKPPKLELTPLPSSLNYAFLGDGDTYP</sequence>
<dbReference type="OrthoDB" id="1934381at2759"/>
<feature type="region of interest" description="Disordered" evidence="1">
    <location>
        <begin position="212"/>
        <end position="241"/>
    </location>
</feature>
<reference evidence="3" key="1">
    <citation type="submission" date="2025-08" db="UniProtKB">
        <authorList>
            <consortium name="RefSeq"/>
        </authorList>
    </citation>
    <scope>IDENTIFICATION</scope>
    <source>
        <tissue evidence="3">Whole plant</tissue>
    </source>
</reference>
<evidence type="ECO:0000313" key="3">
    <source>
        <dbReference type="RefSeq" id="XP_015947182.1"/>
    </source>
</evidence>
<protein>
    <submittedName>
        <fullName evidence="3">Uncharacterized protein LOC107472145</fullName>
    </submittedName>
</protein>
<dbReference type="PANTHER" id="PTHR33067">
    <property type="entry name" value="RNA-DIRECTED DNA POLYMERASE-RELATED"/>
    <property type="match status" value="1"/>
</dbReference>